<accession>X1VY66</accession>
<protein>
    <submittedName>
        <fullName evidence="1">Uncharacterized protein</fullName>
    </submittedName>
</protein>
<name>X1VY66_9ZZZZ</name>
<organism evidence="1">
    <name type="scientific">marine sediment metagenome</name>
    <dbReference type="NCBI Taxonomy" id="412755"/>
    <lineage>
        <taxon>unclassified sequences</taxon>
        <taxon>metagenomes</taxon>
        <taxon>ecological metagenomes</taxon>
    </lineage>
</organism>
<dbReference type="AlphaFoldDB" id="X1VY66"/>
<evidence type="ECO:0000313" key="1">
    <source>
        <dbReference type="EMBL" id="GAJ17000.1"/>
    </source>
</evidence>
<sequence>SILRKVAGPLGLDEHHLFVATGYMSPAKEGEGLDPYVAGMLSQEPVNVQRAVVAILTILKILKEIGKSK</sequence>
<gene>
    <name evidence="1" type="ORF">S12H4_58014</name>
</gene>
<feature type="non-terminal residue" evidence="1">
    <location>
        <position position="1"/>
    </location>
</feature>
<dbReference type="EMBL" id="BARW01037613">
    <property type="protein sequence ID" value="GAJ17000.1"/>
    <property type="molecule type" value="Genomic_DNA"/>
</dbReference>
<proteinExistence type="predicted"/>
<reference evidence="1" key="1">
    <citation type="journal article" date="2014" name="Front. Microbiol.">
        <title>High frequency of phylogenetically diverse reductive dehalogenase-homologous genes in deep subseafloor sedimentary metagenomes.</title>
        <authorList>
            <person name="Kawai M."/>
            <person name="Futagami T."/>
            <person name="Toyoda A."/>
            <person name="Takaki Y."/>
            <person name="Nishi S."/>
            <person name="Hori S."/>
            <person name="Arai W."/>
            <person name="Tsubouchi T."/>
            <person name="Morono Y."/>
            <person name="Uchiyama I."/>
            <person name="Ito T."/>
            <person name="Fujiyama A."/>
            <person name="Inagaki F."/>
            <person name="Takami H."/>
        </authorList>
    </citation>
    <scope>NUCLEOTIDE SEQUENCE</scope>
    <source>
        <strain evidence="1">Expedition CK06-06</strain>
    </source>
</reference>
<comment type="caution">
    <text evidence="1">The sequence shown here is derived from an EMBL/GenBank/DDBJ whole genome shotgun (WGS) entry which is preliminary data.</text>
</comment>